<evidence type="ECO:0000259" key="8">
    <source>
        <dbReference type="Pfam" id="PF09115"/>
    </source>
</evidence>
<dbReference type="GO" id="GO:0006261">
    <property type="term" value="P:DNA-templated DNA replication"/>
    <property type="evidence" value="ECO:0007669"/>
    <property type="project" value="TreeGrafter"/>
</dbReference>
<dbReference type="EMBL" id="LQQY01000005">
    <property type="protein sequence ID" value="KZE52136.1"/>
    <property type="molecule type" value="Genomic_DNA"/>
</dbReference>
<dbReference type="Pfam" id="PF13177">
    <property type="entry name" value="DNA_pol3_delta2"/>
    <property type="match status" value="1"/>
</dbReference>
<keyword evidence="6" id="KW-0239">DNA-directed DNA polymerase</keyword>
<dbReference type="PATRIC" id="fig|189381.11.peg.3764"/>
<evidence type="ECO:0000313" key="10">
    <source>
        <dbReference type="Proteomes" id="UP000076510"/>
    </source>
</evidence>
<dbReference type="InterPro" id="IPR027417">
    <property type="entry name" value="P-loop_NTPase"/>
</dbReference>
<evidence type="ECO:0000256" key="6">
    <source>
        <dbReference type="ARBA" id="ARBA00022932"/>
    </source>
</evidence>
<dbReference type="Gene3D" id="1.20.272.10">
    <property type="match status" value="1"/>
</dbReference>
<comment type="catalytic activity">
    <reaction evidence="7">
        <text>DNA(n) + a 2'-deoxyribonucleoside 5'-triphosphate = DNA(n+1) + diphosphate</text>
        <dbReference type="Rhea" id="RHEA:22508"/>
        <dbReference type="Rhea" id="RHEA-COMP:17339"/>
        <dbReference type="Rhea" id="RHEA-COMP:17340"/>
        <dbReference type="ChEBI" id="CHEBI:33019"/>
        <dbReference type="ChEBI" id="CHEBI:61560"/>
        <dbReference type="ChEBI" id="CHEBI:173112"/>
        <dbReference type="EC" id="2.7.7.7"/>
    </reaction>
</comment>
<dbReference type="Pfam" id="PF09115">
    <property type="entry name" value="DNApol3-delta_C"/>
    <property type="match status" value="1"/>
</dbReference>
<dbReference type="AlphaFoldDB" id="A0A0J5USD4"/>
<dbReference type="InterPro" id="IPR015199">
    <property type="entry name" value="DNA_pol_III_delta_C"/>
</dbReference>
<accession>A0A0J5USD4</accession>
<dbReference type="GO" id="GO:0003677">
    <property type="term" value="F:DNA binding"/>
    <property type="evidence" value="ECO:0007669"/>
    <property type="project" value="InterPro"/>
</dbReference>
<dbReference type="GO" id="GO:0003887">
    <property type="term" value="F:DNA-directed DNA polymerase activity"/>
    <property type="evidence" value="ECO:0007669"/>
    <property type="project" value="UniProtKB-KW"/>
</dbReference>
<comment type="caution">
    <text evidence="9">The sequence shown here is derived from an EMBL/GenBank/DDBJ whole genome shotgun (WGS) entry which is preliminary data.</text>
</comment>
<dbReference type="InterPro" id="IPR004622">
    <property type="entry name" value="DNA_pol_HolB"/>
</dbReference>
<evidence type="ECO:0000256" key="5">
    <source>
        <dbReference type="ARBA" id="ARBA00022705"/>
    </source>
</evidence>
<dbReference type="SUPFAM" id="SSF52540">
    <property type="entry name" value="P-loop containing nucleoside triphosphate hydrolases"/>
    <property type="match status" value="1"/>
</dbReference>
<evidence type="ECO:0000256" key="4">
    <source>
        <dbReference type="ARBA" id="ARBA00022695"/>
    </source>
</evidence>
<evidence type="ECO:0000256" key="1">
    <source>
        <dbReference type="ARBA" id="ARBA00012417"/>
    </source>
</evidence>
<keyword evidence="5" id="KW-0235">DNA replication</keyword>
<evidence type="ECO:0000256" key="3">
    <source>
        <dbReference type="ARBA" id="ARBA00022679"/>
    </source>
</evidence>
<dbReference type="OrthoDB" id="9810148at2"/>
<dbReference type="PANTHER" id="PTHR11669:SF8">
    <property type="entry name" value="DNA POLYMERASE III SUBUNIT DELTA"/>
    <property type="match status" value="1"/>
</dbReference>
<evidence type="ECO:0000256" key="7">
    <source>
        <dbReference type="ARBA" id="ARBA00049244"/>
    </source>
</evidence>
<dbReference type="EC" id="2.7.7.7" evidence="1"/>
<keyword evidence="3" id="KW-0808">Transferase</keyword>
<gene>
    <name evidence="9" type="ORF">AV649_13445</name>
</gene>
<evidence type="ECO:0000313" key="9">
    <source>
        <dbReference type="EMBL" id="KZE52136.1"/>
    </source>
</evidence>
<dbReference type="FunFam" id="3.40.50.300:FF:001255">
    <property type="entry name" value="DNA polymerase III subunit delta"/>
    <property type="match status" value="1"/>
</dbReference>
<dbReference type="Gene3D" id="3.40.50.300">
    <property type="entry name" value="P-loop containing nucleotide triphosphate hydrolases"/>
    <property type="match status" value="1"/>
</dbReference>
<evidence type="ECO:0000256" key="2">
    <source>
        <dbReference type="ARBA" id="ARBA00014363"/>
    </source>
</evidence>
<organism evidence="9 10">
    <name type="scientific">Rossellomorea marisflavi</name>
    <dbReference type="NCBI Taxonomy" id="189381"/>
    <lineage>
        <taxon>Bacteria</taxon>
        <taxon>Bacillati</taxon>
        <taxon>Bacillota</taxon>
        <taxon>Bacilli</taxon>
        <taxon>Bacillales</taxon>
        <taxon>Bacillaceae</taxon>
        <taxon>Rossellomorea</taxon>
    </lineage>
</organism>
<name>A0A0J5USD4_9BACI</name>
<reference evidence="10" key="1">
    <citation type="submission" date="2016-01" db="EMBL/GenBank/DDBJ databases">
        <title>Whole genome sequencing of Bhargavaea cecembensis T14.</title>
        <authorList>
            <person name="Hong K.W."/>
        </authorList>
    </citation>
    <scope>NUCLEOTIDE SEQUENCE [LARGE SCALE GENOMIC DNA]</scope>
    <source>
        <strain evidence="10">M19</strain>
    </source>
</reference>
<dbReference type="NCBIfam" id="TIGR00678">
    <property type="entry name" value="holB"/>
    <property type="match status" value="1"/>
</dbReference>
<dbReference type="NCBIfam" id="NF005972">
    <property type="entry name" value="PRK08058.1"/>
    <property type="match status" value="1"/>
</dbReference>
<dbReference type="InterPro" id="IPR050238">
    <property type="entry name" value="DNA_Rep/Repair_Clamp_Loader"/>
</dbReference>
<protein>
    <recommendedName>
        <fullName evidence="2">DNA polymerase III subunit delta'</fullName>
        <ecNumber evidence="1">2.7.7.7</ecNumber>
    </recommendedName>
</protein>
<feature type="domain" description="DNA polymerase III delta subunit C-terminal" evidence="8">
    <location>
        <begin position="241"/>
        <end position="325"/>
    </location>
</feature>
<dbReference type="RefSeq" id="WP_048007707.1">
    <property type="nucleotide sequence ID" value="NZ_CP047095.1"/>
</dbReference>
<keyword evidence="4" id="KW-0548">Nucleotidyltransferase</keyword>
<dbReference type="PANTHER" id="PTHR11669">
    <property type="entry name" value="REPLICATION FACTOR C / DNA POLYMERASE III GAMMA-TAU SUBUNIT"/>
    <property type="match status" value="1"/>
</dbReference>
<dbReference type="GO" id="GO:0009360">
    <property type="term" value="C:DNA polymerase III complex"/>
    <property type="evidence" value="ECO:0007669"/>
    <property type="project" value="InterPro"/>
</dbReference>
<proteinExistence type="predicted"/>
<dbReference type="GO" id="GO:0008408">
    <property type="term" value="F:3'-5' exonuclease activity"/>
    <property type="evidence" value="ECO:0007669"/>
    <property type="project" value="InterPro"/>
</dbReference>
<dbReference type="Proteomes" id="UP000076510">
    <property type="component" value="Unassembled WGS sequence"/>
</dbReference>
<sequence length="327" mass="37298">MMIEELQPFQPVVLQMLQNSILKDRVAHAYLFEGEKGTRKKEMSLLFAKALLCERKVDGLACGGCSNCKRIDNGNHPDLHLLEPDGLSIKKEQIKALQEEFSKTGVESKKKVYIIVHSDKMTANAANSLLKFLEEPLADTTAILVTENVHRILPTILSRCQVVSFKPLPKEQLVKQLLEEGIEPQFASLAANLTNHYEEAVELCRNEWFAQARIIVLKLYEVLQKSPFQAMVKVQEDFVQHFKEKDQVDRALDLLLLIYKDLLHIQLGKVEQLVYPDQKENWKSNALHVSTNRLSTNMTAILEAKRKLNANMNSQLLVEQLMLKLQG</sequence>